<name>A0A2R6Y3I9_9BACL</name>
<protein>
    <submittedName>
        <fullName evidence="2">Uncharacterized protein</fullName>
    </submittedName>
</protein>
<sequence>MTVEEKKAYERIQKKLIRHRTYVVRRRLLERLLVSFALVFLMMMGWVVGKMSPTELRPVPVVRTIFELATSTPSGETSSAQVEPEQAISTVSSSILYEQVFFPEDGDWFYSIGTPRTPPVTLPLRPNRMVGKDDGVTIDTHVIWIHLEGRSSAHLIRWAARDSR</sequence>
<proteinExistence type="predicted"/>
<reference evidence="3" key="1">
    <citation type="journal article" date="2018" name="Sci. Rep.">
        <title>Lignite coal burning seam in the remote Altai Mountains harbors a hydrogen-driven thermophilic microbial community.</title>
        <authorList>
            <person name="Kadnikov V.V."/>
            <person name="Mardanov A.V."/>
            <person name="Ivasenko D.A."/>
            <person name="Antsiferov D.V."/>
            <person name="Beletsky A.V."/>
            <person name="Karnachuk O.V."/>
            <person name="Ravin N.V."/>
        </authorList>
    </citation>
    <scope>NUCLEOTIDE SEQUENCE [LARGE SCALE GENOMIC DNA]</scope>
</reference>
<gene>
    <name evidence="2" type="ORF">BSOLF_2019</name>
</gene>
<keyword evidence="1" id="KW-0472">Membrane</keyword>
<keyword evidence="1" id="KW-0812">Transmembrane</keyword>
<feature type="transmembrane region" description="Helical" evidence="1">
    <location>
        <begin position="28"/>
        <end position="48"/>
    </location>
</feature>
<keyword evidence="1" id="KW-1133">Transmembrane helix</keyword>
<evidence type="ECO:0000313" key="3">
    <source>
        <dbReference type="Proteomes" id="UP000244338"/>
    </source>
</evidence>
<dbReference type="AlphaFoldDB" id="A0A2R6Y3I9"/>
<dbReference type="Proteomes" id="UP000244338">
    <property type="component" value="Unassembled WGS sequence"/>
</dbReference>
<evidence type="ECO:0000256" key="1">
    <source>
        <dbReference type="SAM" id="Phobius"/>
    </source>
</evidence>
<comment type="caution">
    <text evidence="2">The sequence shown here is derived from an EMBL/GenBank/DDBJ whole genome shotgun (WGS) entry which is preliminary data.</text>
</comment>
<evidence type="ECO:0000313" key="2">
    <source>
        <dbReference type="EMBL" id="PTQ57254.1"/>
    </source>
</evidence>
<organism evidence="2 3">
    <name type="scientific">Candidatus Carbonibacillus altaicus</name>
    <dbReference type="NCBI Taxonomy" id="2163959"/>
    <lineage>
        <taxon>Bacteria</taxon>
        <taxon>Bacillati</taxon>
        <taxon>Bacillota</taxon>
        <taxon>Bacilli</taxon>
        <taxon>Bacillales</taxon>
        <taxon>Candidatus Carbonibacillus</taxon>
    </lineage>
</organism>
<accession>A0A2R6Y3I9</accession>
<dbReference type="EMBL" id="PEBX01000010">
    <property type="protein sequence ID" value="PTQ57254.1"/>
    <property type="molecule type" value="Genomic_DNA"/>
</dbReference>